<proteinExistence type="predicted"/>
<dbReference type="SUPFAM" id="SSF52540">
    <property type="entry name" value="P-loop containing nucleoside triphosphate hydrolases"/>
    <property type="match status" value="1"/>
</dbReference>
<dbReference type="Pfam" id="PF13191">
    <property type="entry name" value="AAA_16"/>
    <property type="match status" value="1"/>
</dbReference>
<sequence>MDPVRNPFAPGAGSQPPALAGRDHIIAAAEIALQRILQGRADKSQILLGLRGTGKTVLLNKIEQLAEKFHHVTSFIEAPEDRPLPQLLYPKIHSVLSRLSVVAKSRSATISALRALRSFAGTFKIEFGDVSLSVDPERGIADSGNIEFDLSDIFQRVGVAAKDSGLAWTLLIDELQYLKSDELAALIVGMHRVSQKQLPIIFFGAGLPQIAALSGNAKSYAERLFDFPQIGQLDQTAAIAAIRQPIHEEGESIEDNALLLLLAKAQGYPYFLQEWGYQTWNTAEKSPITSAVVETASRQALRRLDEGFFRVRFDRLTPKEREYVMTMARLGKGPYRSSDVAEALGEPIQALGPRRAKIIKKGMIYSRAHGDIDFTVPMFDDFLKRLAQSEER</sequence>
<comment type="caution">
    <text evidence="2">The sequence shown here is derived from an EMBL/GenBank/DDBJ whole genome shotgun (WGS) entry which is preliminary data.</text>
</comment>
<name>A0A1W9I3G4_9HYPH</name>
<protein>
    <submittedName>
        <fullName evidence="2">AAA family ATPase</fullName>
    </submittedName>
</protein>
<evidence type="ECO:0000259" key="1">
    <source>
        <dbReference type="Pfam" id="PF13191"/>
    </source>
</evidence>
<dbReference type="RefSeq" id="WP_376801215.1">
    <property type="nucleotide sequence ID" value="NZ_DBNB01000009.1"/>
</dbReference>
<dbReference type="EMBL" id="LWDL01000004">
    <property type="protein sequence ID" value="OQW54288.1"/>
    <property type="molecule type" value="Genomic_DNA"/>
</dbReference>
<gene>
    <name evidence="2" type="ORF">A4S15_14405</name>
</gene>
<dbReference type="PANTHER" id="PTHR34301:SF8">
    <property type="entry name" value="ATPASE DOMAIN-CONTAINING PROTEIN"/>
    <property type="match status" value="1"/>
</dbReference>
<evidence type="ECO:0000313" key="2">
    <source>
        <dbReference type="EMBL" id="OQW54288.1"/>
    </source>
</evidence>
<organism evidence="2 3">
    <name type="scientific">Candidatus Raskinella chloraquaticus</name>
    <dbReference type="NCBI Taxonomy" id="1951219"/>
    <lineage>
        <taxon>Bacteria</taxon>
        <taxon>Pseudomonadati</taxon>
        <taxon>Pseudomonadota</taxon>
        <taxon>Alphaproteobacteria</taxon>
        <taxon>Hyphomicrobiales</taxon>
        <taxon>Phreatobacteraceae</taxon>
        <taxon>Candidatus Raskinella</taxon>
    </lineage>
</organism>
<dbReference type="Gene3D" id="3.40.50.300">
    <property type="entry name" value="P-loop containing nucleotide triphosphate hydrolases"/>
    <property type="match status" value="1"/>
</dbReference>
<feature type="domain" description="Orc1-like AAA ATPase" evidence="1">
    <location>
        <begin position="19"/>
        <end position="199"/>
    </location>
</feature>
<dbReference type="Proteomes" id="UP000192872">
    <property type="component" value="Unassembled WGS sequence"/>
</dbReference>
<dbReference type="AlphaFoldDB" id="A0A1W9I3G4"/>
<dbReference type="PANTHER" id="PTHR34301">
    <property type="entry name" value="DNA-BINDING PROTEIN-RELATED"/>
    <property type="match status" value="1"/>
</dbReference>
<evidence type="ECO:0000313" key="3">
    <source>
        <dbReference type="Proteomes" id="UP000192872"/>
    </source>
</evidence>
<dbReference type="InterPro" id="IPR027417">
    <property type="entry name" value="P-loop_NTPase"/>
</dbReference>
<reference evidence="2 3" key="1">
    <citation type="journal article" date="2017" name="Water Res.">
        <title>Comammox in drinking water systems.</title>
        <authorList>
            <person name="Wang Y."/>
            <person name="Ma L."/>
            <person name="Mao Y."/>
            <person name="Jiang X."/>
            <person name="Xia Y."/>
            <person name="Yu K."/>
            <person name="Li B."/>
            <person name="Zhang T."/>
        </authorList>
    </citation>
    <scope>NUCLEOTIDE SEQUENCE [LARGE SCALE GENOMIC DNA]</scope>
    <source>
        <strain evidence="2">SG_bin8</strain>
    </source>
</reference>
<dbReference type="InterPro" id="IPR041664">
    <property type="entry name" value="AAA_16"/>
</dbReference>
<accession>A0A1W9I3G4</accession>
<dbReference type="STRING" id="1827387.A4S15_14405"/>